<evidence type="ECO:0000313" key="10">
    <source>
        <dbReference type="Proteomes" id="UP001244563"/>
    </source>
</evidence>
<dbReference type="Proteomes" id="UP001244563">
    <property type="component" value="Unassembled WGS sequence"/>
</dbReference>
<dbReference type="InterPro" id="IPR000537">
    <property type="entry name" value="UbiA_prenyltransferase"/>
</dbReference>
<dbReference type="Gene3D" id="1.10.357.140">
    <property type="entry name" value="UbiA prenyltransferase"/>
    <property type="match status" value="1"/>
</dbReference>
<evidence type="ECO:0000256" key="7">
    <source>
        <dbReference type="ARBA" id="ARBA00023235"/>
    </source>
</evidence>
<evidence type="ECO:0000256" key="1">
    <source>
        <dbReference type="ARBA" id="ARBA00004141"/>
    </source>
</evidence>
<keyword evidence="3 8" id="KW-0812">Transmembrane</keyword>
<protein>
    <submittedName>
        <fullName evidence="9">Lycopene cyclase domain-containing protein</fullName>
    </submittedName>
</protein>
<dbReference type="Gene3D" id="1.20.120.1780">
    <property type="entry name" value="UbiA prenyltransferase"/>
    <property type="match status" value="1"/>
</dbReference>
<evidence type="ECO:0000256" key="3">
    <source>
        <dbReference type="ARBA" id="ARBA00022692"/>
    </source>
</evidence>
<keyword evidence="10" id="KW-1185">Reference proteome</keyword>
<accession>A0ABT9TW76</accession>
<feature type="transmembrane region" description="Helical" evidence="8">
    <location>
        <begin position="198"/>
        <end position="216"/>
    </location>
</feature>
<feature type="transmembrane region" description="Helical" evidence="8">
    <location>
        <begin position="82"/>
        <end position="99"/>
    </location>
</feature>
<evidence type="ECO:0000256" key="5">
    <source>
        <dbReference type="ARBA" id="ARBA00022989"/>
    </source>
</evidence>
<feature type="transmembrane region" description="Helical" evidence="8">
    <location>
        <begin position="147"/>
        <end position="167"/>
    </location>
</feature>
<organism evidence="9 10">
    <name type="scientific">Paenarthrobacter nicotinovorans</name>
    <name type="common">Arthrobacter nicotinovorans</name>
    <dbReference type="NCBI Taxonomy" id="29320"/>
    <lineage>
        <taxon>Bacteria</taxon>
        <taxon>Bacillati</taxon>
        <taxon>Actinomycetota</taxon>
        <taxon>Actinomycetes</taxon>
        <taxon>Micrococcales</taxon>
        <taxon>Micrococcaceae</taxon>
        <taxon>Paenarthrobacter</taxon>
    </lineage>
</organism>
<keyword evidence="4" id="KW-0125">Carotenoid biosynthesis</keyword>
<evidence type="ECO:0000256" key="4">
    <source>
        <dbReference type="ARBA" id="ARBA00022746"/>
    </source>
</evidence>
<gene>
    <name evidence="9" type="ORF">J2T10_004453</name>
</gene>
<feature type="transmembrane region" description="Helical" evidence="8">
    <location>
        <begin position="319"/>
        <end position="337"/>
    </location>
</feature>
<dbReference type="InterPro" id="IPR044878">
    <property type="entry name" value="UbiA_sf"/>
</dbReference>
<comment type="pathway">
    <text evidence="2">Carotenoid biosynthesis.</text>
</comment>
<evidence type="ECO:0000256" key="6">
    <source>
        <dbReference type="ARBA" id="ARBA00023136"/>
    </source>
</evidence>
<dbReference type="NCBIfam" id="TIGR03462">
    <property type="entry name" value="CarR_dom_SF"/>
    <property type="match status" value="1"/>
</dbReference>
<evidence type="ECO:0000256" key="8">
    <source>
        <dbReference type="SAM" id="Phobius"/>
    </source>
</evidence>
<dbReference type="InterPro" id="IPR050475">
    <property type="entry name" value="Prenyltransferase_related"/>
</dbReference>
<feature type="transmembrane region" description="Helical" evidence="8">
    <location>
        <begin position="37"/>
        <end position="62"/>
    </location>
</feature>
<sequence>MTYLWLALAFIAAAAVAGVIFARRGTRQGEASRHWKAVGLAFAALAVLTAMFDSVMIGMELFHYDASHILGLKAGLAPIEDFAYPLAGVVVLPGLWMWLTRRRSAGAKSDLTGLVPQAILASRPVSWINTAYPFAAAMLLTTREIDWVLILGTFYFLIPYNLAMYGINDVFDYESDLKNPRKGGIEGALLRPQLHRPMLWLAAITNVPFLLVLAFAGGPAVWLSLAVSAFAVVAYSVAGLRFKERPVLDSLTSSTHFVSPAVVGLALAGAEVTPGLLLLLAAFFLWGMAAHAFGAVQDIEPDRQAGIGSIATVIGARRTVRLAVVLWFVAGLAMLATPWPGPLAAIIAVPYIVNCAPYWNVTDTTAARTNVAWRRFIWLNYGSGFLVTLIFILQWSLTS</sequence>
<reference evidence="9 10" key="1">
    <citation type="submission" date="2023-07" db="EMBL/GenBank/DDBJ databases">
        <title>Sorghum-associated microbial communities from plants grown in Nebraska, USA.</title>
        <authorList>
            <person name="Schachtman D."/>
        </authorList>
    </citation>
    <scope>NUCLEOTIDE SEQUENCE [LARGE SCALE GENOMIC DNA]</scope>
    <source>
        <strain evidence="9 10">CC523</strain>
    </source>
</reference>
<feature type="transmembrane region" description="Helical" evidence="8">
    <location>
        <begin position="223"/>
        <end position="242"/>
    </location>
</feature>
<feature type="transmembrane region" description="Helical" evidence="8">
    <location>
        <begin position="262"/>
        <end position="286"/>
    </location>
</feature>
<keyword evidence="5 8" id="KW-1133">Transmembrane helix</keyword>
<feature type="transmembrane region" description="Helical" evidence="8">
    <location>
        <begin position="6"/>
        <end position="25"/>
    </location>
</feature>
<dbReference type="RefSeq" id="WP_306879998.1">
    <property type="nucleotide sequence ID" value="NZ_JAUSSW010000023.1"/>
</dbReference>
<evidence type="ECO:0000313" key="9">
    <source>
        <dbReference type="EMBL" id="MDQ0104777.1"/>
    </source>
</evidence>
<name>A0ABT9TW76_PAENI</name>
<feature type="transmembrane region" description="Helical" evidence="8">
    <location>
        <begin position="343"/>
        <end position="361"/>
    </location>
</feature>
<proteinExistence type="predicted"/>
<feature type="transmembrane region" description="Helical" evidence="8">
    <location>
        <begin position="377"/>
        <end position="397"/>
    </location>
</feature>
<dbReference type="EMBL" id="JAUSSW010000023">
    <property type="protein sequence ID" value="MDQ0104777.1"/>
    <property type="molecule type" value="Genomic_DNA"/>
</dbReference>
<evidence type="ECO:0000256" key="2">
    <source>
        <dbReference type="ARBA" id="ARBA00004829"/>
    </source>
</evidence>
<comment type="caution">
    <text evidence="9">The sequence shown here is derived from an EMBL/GenBank/DDBJ whole genome shotgun (WGS) entry which is preliminary data.</text>
</comment>
<dbReference type="NCBIfam" id="NF009608">
    <property type="entry name" value="PRK13105.1"/>
    <property type="match status" value="1"/>
</dbReference>
<dbReference type="InterPro" id="IPR017825">
    <property type="entry name" value="Lycopene_cyclase_dom"/>
</dbReference>
<comment type="subcellular location">
    <subcellularLocation>
        <location evidence="1">Membrane</location>
        <topology evidence="1">Multi-pass membrane protein</topology>
    </subcellularLocation>
</comment>
<keyword evidence="7" id="KW-0413">Isomerase</keyword>
<dbReference type="PANTHER" id="PTHR42723:SF1">
    <property type="entry name" value="CHLOROPHYLL SYNTHASE, CHLOROPLASTIC"/>
    <property type="match status" value="1"/>
</dbReference>
<dbReference type="CDD" id="cd13966">
    <property type="entry name" value="PT_UbiA_4"/>
    <property type="match status" value="1"/>
</dbReference>
<dbReference type="PANTHER" id="PTHR42723">
    <property type="entry name" value="CHLOROPHYLL SYNTHASE"/>
    <property type="match status" value="1"/>
</dbReference>
<dbReference type="Pfam" id="PF01040">
    <property type="entry name" value="UbiA"/>
    <property type="match status" value="1"/>
</dbReference>
<keyword evidence="6 8" id="KW-0472">Membrane</keyword>